<dbReference type="NCBIfam" id="TIGR03205">
    <property type="entry name" value="pimA"/>
    <property type="match status" value="1"/>
</dbReference>
<evidence type="ECO:0000313" key="12">
    <source>
        <dbReference type="Proteomes" id="UP000298781"/>
    </source>
</evidence>
<dbReference type="InterPro" id="IPR017618">
    <property type="entry name" value="Dicarboxylate-CoA_ligase_PimA"/>
</dbReference>
<dbReference type="OrthoDB" id="9803968at2"/>
<gene>
    <name evidence="11" type="primary">pimA</name>
    <name evidence="11" type="ORF">E8M01_30675</name>
</gene>
<dbReference type="EMBL" id="CP039690">
    <property type="protein sequence ID" value="QCI68207.1"/>
    <property type="molecule type" value="Genomic_DNA"/>
</dbReference>
<dbReference type="InterPro" id="IPR025110">
    <property type="entry name" value="AMP-bd_C"/>
</dbReference>
<dbReference type="PANTHER" id="PTHR43767">
    <property type="entry name" value="LONG-CHAIN-FATTY-ACID--COA LIGASE"/>
    <property type="match status" value="1"/>
</dbReference>
<feature type="compositionally biased region" description="Polar residues" evidence="8">
    <location>
        <begin position="351"/>
        <end position="362"/>
    </location>
</feature>
<organism evidence="11 12">
    <name type="scientific">Phreatobacter stygius</name>
    <dbReference type="NCBI Taxonomy" id="1940610"/>
    <lineage>
        <taxon>Bacteria</taxon>
        <taxon>Pseudomonadati</taxon>
        <taxon>Pseudomonadota</taxon>
        <taxon>Alphaproteobacteria</taxon>
        <taxon>Hyphomicrobiales</taxon>
        <taxon>Phreatobacteraceae</taxon>
        <taxon>Phreatobacter</taxon>
    </lineage>
</organism>
<feature type="domain" description="AMP-binding enzyme C-terminal" evidence="10">
    <location>
        <begin position="463"/>
        <end position="538"/>
    </location>
</feature>
<reference evidence="11 12" key="1">
    <citation type="submission" date="2019-04" db="EMBL/GenBank/DDBJ databases">
        <title>Phreatobacter aquaticus sp. nov.</title>
        <authorList>
            <person name="Choi A."/>
        </authorList>
    </citation>
    <scope>NUCLEOTIDE SEQUENCE [LARGE SCALE GENOMIC DNA]</scope>
    <source>
        <strain evidence="11 12">KCTC 52518</strain>
    </source>
</reference>
<dbReference type="GO" id="GO:0016020">
    <property type="term" value="C:membrane"/>
    <property type="evidence" value="ECO:0007669"/>
    <property type="project" value="UniProtKB-SubCell"/>
</dbReference>
<dbReference type="InterPro" id="IPR020845">
    <property type="entry name" value="AMP-binding_CS"/>
</dbReference>
<proteinExistence type="predicted"/>
<dbReference type="InterPro" id="IPR050237">
    <property type="entry name" value="ATP-dep_AMP-bd_enzyme"/>
</dbReference>
<evidence type="ECO:0000256" key="6">
    <source>
        <dbReference type="ARBA" id="ARBA00039545"/>
    </source>
</evidence>
<evidence type="ECO:0000256" key="3">
    <source>
        <dbReference type="ARBA" id="ARBA00022598"/>
    </source>
</evidence>
<evidence type="ECO:0000256" key="8">
    <source>
        <dbReference type="SAM" id="MobiDB-lite"/>
    </source>
</evidence>
<sequence length="553" mass="59603">MASRPFAWEKSYPAGVSWDTPINITTLGDLIDGAVKAHGERTVFEFRDRSISYADLGARADQFGAALKRAGIGSGTTVALYLPNTPHHPISFFGAAKAGVRLAHLSPLDAERVLAYKLKDAGARVLVTTDIAPLFGMALKLFDAGLLDRLIVAEDATWGPSGVPVLPIPPKPGITTFAHFVEGAVPPAAWPIVKPDDVALLQYTGGTTGMPKGAMLSHGNLTAAVSIYEAWQQALPNGRPEDDKVILVLPLFHIYALTSVMLRQVARGSCMLLRMRFDAEQTLDDIEKRRATVFPGVPTMWIALVNHPRFANTDLSSLAYAASGGAALPVEIARRFEGRTGMRLTGGWGMTETSPSGTNVPNTGVPKPGTIGLPLPGIEMDVAALDDPHRVLNTGEIGELRIKGPNVTRGYWNRPEESAASFADGFFLTGDIGYMDEDGFFFIVDRKKDMIISGGFNVYPQMIEQAIYEHPAVAEVIVIGVPDGYRGEAAKAFVSLRDGAEPFTLEELRVFLADKVGRHEMPAGLEFRDSLPKTTVGKLSRAELRNEIKAATG</sequence>
<dbReference type="GO" id="GO:0004467">
    <property type="term" value="F:long-chain fatty acid-CoA ligase activity"/>
    <property type="evidence" value="ECO:0007669"/>
    <property type="project" value="UniProtKB-EC"/>
</dbReference>
<evidence type="ECO:0000313" key="11">
    <source>
        <dbReference type="EMBL" id="QCI68207.1"/>
    </source>
</evidence>
<dbReference type="Gene3D" id="3.40.50.12780">
    <property type="entry name" value="N-terminal domain of ligase-like"/>
    <property type="match status" value="1"/>
</dbReference>
<evidence type="ECO:0000256" key="7">
    <source>
        <dbReference type="ARBA" id="ARBA00042773"/>
    </source>
</evidence>
<dbReference type="PROSITE" id="PS00455">
    <property type="entry name" value="AMP_BINDING"/>
    <property type="match status" value="1"/>
</dbReference>
<protein>
    <recommendedName>
        <fullName evidence="6">Long-chain-fatty-acid--CoA ligase</fullName>
        <ecNumber evidence="5">6.2.1.3</ecNumber>
    </recommendedName>
    <alternativeName>
        <fullName evidence="7">Long-chain acyl-CoA synthetase</fullName>
    </alternativeName>
</protein>
<evidence type="ECO:0000256" key="2">
    <source>
        <dbReference type="ARBA" id="ARBA00005005"/>
    </source>
</evidence>
<dbReference type="Pfam" id="PF13193">
    <property type="entry name" value="AMP-binding_C"/>
    <property type="match status" value="1"/>
</dbReference>
<comment type="subcellular location">
    <subcellularLocation>
        <location evidence="1">Membrane</location>
        <topology evidence="1">Peripheral membrane protein</topology>
    </subcellularLocation>
</comment>
<keyword evidence="4" id="KW-0472">Membrane</keyword>
<dbReference type="EC" id="6.2.1.3" evidence="5"/>
<dbReference type="InterPro" id="IPR000873">
    <property type="entry name" value="AMP-dep_synth/lig_dom"/>
</dbReference>
<dbReference type="SUPFAM" id="SSF56801">
    <property type="entry name" value="Acetyl-CoA synthetase-like"/>
    <property type="match status" value="1"/>
</dbReference>
<name>A0A4D7BKC8_9HYPH</name>
<dbReference type="Gene3D" id="3.30.300.30">
    <property type="match status" value="1"/>
</dbReference>
<evidence type="ECO:0000256" key="4">
    <source>
        <dbReference type="ARBA" id="ARBA00023136"/>
    </source>
</evidence>
<feature type="region of interest" description="Disordered" evidence="8">
    <location>
        <begin position="344"/>
        <end position="366"/>
    </location>
</feature>
<comment type="pathway">
    <text evidence="2">Lipid metabolism; fatty acid beta-oxidation.</text>
</comment>
<evidence type="ECO:0000256" key="1">
    <source>
        <dbReference type="ARBA" id="ARBA00004170"/>
    </source>
</evidence>
<dbReference type="KEGG" id="pstg:E8M01_30675"/>
<dbReference type="AlphaFoldDB" id="A0A4D7BKC8"/>
<dbReference type="CDD" id="cd05936">
    <property type="entry name" value="FC-FACS_FadD_like"/>
    <property type="match status" value="1"/>
</dbReference>
<keyword evidence="12" id="KW-1185">Reference proteome</keyword>
<dbReference type="Proteomes" id="UP000298781">
    <property type="component" value="Chromosome"/>
</dbReference>
<evidence type="ECO:0000256" key="5">
    <source>
        <dbReference type="ARBA" id="ARBA00026121"/>
    </source>
</evidence>
<evidence type="ECO:0000259" key="9">
    <source>
        <dbReference type="Pfam" id="PF00501"/>
    </source>
</evidence>
<dbReference type="Pfam" id="PF00501">
    <property type="entry name" value="AMP-binding"/>
    <property type="match status" value="1"/>
</dbReference>
<dbReference type="InterPro" id="IPR045851">
    <property type="entry name" value="AMP-bd_C_sf"/>
</dbReference>
<dbReference type="PANTHER" id="PTHR43767:SF8">
    <property type="entry name" value="LONG-CHAIN-FATTY-ACID--COA LIGASE"/>
    <property type="match status" value="1"/>
</dbReference>
<accession>A0A4D7BKC8</accession>
<keyword evidence="3 11" id="KW-0436">Ligase</keyword>
<dbReference type="InterPro" id="IPR042099">
    <property type="entry name" value="ANL_N_sf"/>
</dbReference>
<feature type="domain" description="AMP-dependent synthetase/ligase" evidence="9">
    <location>
        <begin position="34"/>
        <end position="412"/>
    </location>
</feature>
<dbReference type="RefSeq" id="WP_136963626.1">
    <property type="nucleotide sequence ID" value="NZ_CP039690.1"/>
</dbReference>
<evidence type="ECO:0000259" key="10">
    <source>
        <dbReference type="Pfam" id="PF13193"/>
    </source>
</evidence>